<feature type="compositionally biased region" description="Low complexity" evidence="1">
    <location>
        <begin position="334"/>
        <end position="348"/>
    </location>
</feature>
<dbReference type="EMBL" id="KE504169">
    <property type="protein sequence ID" value="EPS98100.1"/>
    <property type="molecule type" value="Genomic_DNA"/>
</dbReference>
<name>S8F8W7_FOMSC</name>
<proteinExistence type="predicted"/>
<feature type="non-terminal residue" evidence="2">
    <location>
        <position position="392"/>
    </location>
</feature>
<feature type="compositionally biased region" description="Polar residues" evidence="1">
    <location>
        <begin position="363"/>
        <end position="375"/>
    </location>
</feature>
<feature type="region of interest" description="Disordered" evidence="1">
    <location>
        <begin position="1"/>
        <end position="392"/>
    </location>
</feature>
<sequence length="392" mass="42346">MQHPPSALHNSSPLDSLVRQTSTRRAELPTLDTTPPRPTADPAMQAQYSPILHTRFRTASTGTALTEFGGHDRNRSDAQSTSSWGARDESFRERERDRSREREWDGASQHPGASSWAPGARGKSMAESMYSQASQDYDHGSGRYGNPYRDAWRMGETDTSDTQPGAIPAVIVSEEPGRPDGRHDYWPQPPITQMHPAGRTPSAVQGSVNFSHPRVALVTDRATENRKLEVYKRNQQRPGTAGSSQSVGRSPLSQYESLADGSRPSTSMSSHSIDVSRGVPSAASSMLPSQANRSTPPMTQLPGSHSTPSLPHAASSSRSVSPSNAPPRPPRPASPVSLYSHYSYYPMDSPMPSPTTPHAPSDSPATTHLSPNYVPSRSDKSPPTPALDSQPA</sequence>
<evidence type="ECO:0000313" key="3">
    <source>
        <dbReference type="Proteomes" id="UP000015241"/>
    </source>
</evidence>
<evidence type="ECO:0000256" key="1">
    <source>
        <dbReference type="SAM" id="MobiDB-lite"/>
    </source>
</evidence>
<feature type="compositionally biased region" description="Basic and acidic residues" evidence="1">
    <location>
        <begin position="86"/>
        <end position="105"/>
    </location>
</feature>
<keyword evidence="3" id="KW-1185">Reference proteome</keyword>
<protein>
    <submittedName>
        <fullName evidence="2">Uncharacterized protein</fullName>
    </submittedName>
</protein>
<dbReference type="HOGENOM" id="CLU_705075_0_0_1"/>
<evidence type="ECO:0000313" key="2">
    <source>
        <dbReference type="EMBL" id="EPS98100.1"/>
    </source>
</evidence>
<feature type="compositionally biased region" description="Polar residues" evidence="1">
    <location>
        <begin position="236"/>
        <end position="256"/>
    </location>
</feature>
<accession>S8F8W7</accession>
<feature type="compositionally biased region" description="Basic and acidic residues" evidence="1">
    <location>
        <begin position="221"/>
        <end position="232"/>
    </location>
</feature>
<feature type="compositionally biased region" description="Polar residues" evidence="1">
    <location>
        <begin position="8"/>
        <end position="23"/>
    </location>
</feature>
<feature type="compositionally biased region" description="Basic and acidic residues" evidence="1">
    <location>
        <begin position="175"/>
        <end position="185"/>
    </location>
</feature>
<dbReference type="STRING" id="743788.S8F8W7"/>
<organism evidence="2 3">
    <name type="scientific">Fomitopsis schrenkii</name>
    <name type="common">Brown rot fungus</name>
    <dbReference type="NCBI Taxonomy" id="2126942"/>
    <lineage>
        <taxon>Eukaryota</taxon>
        <taxon>Fungi</taxon>
        <taxon>Dikarya</taxon>
        <taxon>Basidiomycota</taxon>
        <taxon>Agaricomycotina</taxon>
        <taxon>Agaricomycetes</taxon>
        <taxon>Polyporales</taxon>
        <taxon>Fomitopsis</taxon>
    </lineage>
</organism>
<dbReference type="InParanoid" id="S8F8W7"/>
<dbReference type="Proteomes" id="UP000015241">
    <property type="component" value="Unassembled WGS sequence"/>
</dbReference>
<feature type="compositionally biased region" description="Polar residues" evidence="1">
    <location>
        <begin position="282"/>
        <end position="307"/>
    </location>
</feature>
<feature type="compositionally biased region" description="Polar residues" evidence="1">
    <location>
        <begin position="263"/>
        <end position="273"/>
    </location>
</feature>
<feature type="compositionally biased region" description="Pro residues" evidence="1">
    <location>
        <begin position="324"/>
        <end position="333"/>
    </location>
</feature>
<reference evidence="2 3" key="1">
    <citation type="journal article" date="2012" name="Science">
        <title>The Paleozoic origin of enzymatic lignin decomposition reconstructed from 31 fungal genomes.</title>
        <authorList>
            <person name="Floudas D."/>
            <person name="Binder M."/>
            <person name="Riley R."/>
            <person name="Barry K."/>
            <person name="Blanchette R.A."/>
            <person name="Henrissat B."/>
            <person name="Martinez A.T."/>
            <person name="Otillar R."/>
            <person name="Spatafora J.W."/>
            <person name="Yadav J.S."/>
            <person name="Aerts A."/>
            <person name="Benoit I."/>
            <person name="Boyd A."/>
            <person name="Carlson A."/>
            <person name="Copeland A."/>
            <person name="Coutinho P.M."/>
            <person name="de Vries R.P."/>
            <person name="Ferreira P."/>
            <person name="Findley K."/>
            <person name="Foster B."/>
            <person name="Gaskell J."/>
            <person name="Glotzer D."/>
            <person name="Gorecki P."/>
            <person name="Heitman J."/>
            <person name="Hesse C."/>
            <person name="Hori C."/>
            <person name="Igarashi K."/>
            <person name="Jurgens J.A."/>
            <person name="Kallen N."/>
            <person name="Kersten P."/>
            <person name="Kohler A."/>
            <person name="Kuees U."/>
            <person name="Kumar T.K.A."/>
            <person name="Kuo A."/>
            <person name="LaButti K."/>
            <person name="Larrondo L.F."/>
            <person name="Lindquist E."/>
            <person name="Ling A."/>
            <person name="Lombard V."/>
            <person name="Lucas S."/>
            <person name="Lundell T."/>
            <person name="Martin R."/>
            <person name="McLaughlin D.J."/>
            <person name="Morgenstern I."/>
            <person name="Morin E."/>
            <person name="Murat C."/>
            <person name="Nagy L.G."/>
            <person name="Nolan M."/>
            <person name="Ohm R.A."/>
            <person name="Patyshakuliyeva A."/>
            <person name="Rokas A."/>
            <person name="Ruiz-Duenas F.J."/>
            <person name="Sabat G."/>
            <person name="Salamov A."/>
            <person name="Samejima M."/>
            <person name="Schmutz J."/>
            <person name="Slot J.C."/>
            <person name="St John F."/>
            <person name="Stenlid J."/>
            <person name="Sun H."/>
            <person name="Sun S."/>
            <person name="Syed K."/>
            <person name="Tsang A."/>
            <person name="Wiebenga A."/>
            <person name="Young D."/>
            <person name="Pisabarro A."/>
            <person name="Eastwood D.C."/>
            <person name="Martin F."/>
            <person name="Cullen D."/>
            <person name="Grigoriev I.V."/>
            <person name="Hibbett D.S."/>
        </authorList>
    </citation>
    <scope>NUCLEOTIDE SEQUENCE</scope>
    <source>
        <strain evidence="3">FP-58527</strain>
    </source>
</reference>
<gene>
    <name evidence="2" type="ORF">FOMPIDRAFT_1024797</name>
</gene>
<dbReference type="AlphaFoldDB" id="S8F8W7"/>
<feature type="compositionally biased region" description="Low complexity" evidence="1">
    <location>
        <begin position="308"/>
        <end position="323"/>
    </location>
</feature>